<feature type="compositionally biased region" description="Low complexity" evidence="1">
    <location>
        <begin position="69"/>
        <end position="81"/>
    </location>
</feature>
<dbReference type="Proteomes" id="UP001519460">
    <property type="component" value="Unassembled WGS sequence"/>
</dbReference>
<name>A0ABD0JVK1_9CAEN</name>
<dbReference type="EMBL" id="JACVVK020000313">
    <property type="protein sequence ID" value="KAK7479007.1"/>
    <property type="molecule type" value="Genomic_DNA"/>
</dbReference>
<accession>A0ABD0JVK1</accession>
<dbReference type="AlphaFoldDB" id="A0ABD0JVK1"/>
<feature type="compositionally biased region" description="Polar residues" evidence="1">
    <location>
        <begin position="52"/>
        <end position="61"/>
    </location>
</feature>
<protein>
    <submittedName>
        <fullName evidence="2">Uncharacterized protein</fullName>
    </submittedName>
</protein>
<proteinExistence type="predicted"/>
<keyword evidence="3" id="KW-1185">Reference proteome</keyword>
<organism evidence="2 3">
    <name type="scientific">Batillaria attramentaria</name>
    <dbReference type="NCBI Taxonomy" id="370345"/>
    <lineage>
        <taxon>Eukaryota</taxon>
        <taxon>Metazoa</taxon>
        <taxon>Spiralia</taxon>
        <taxon>Lophotrochozoa</taxon>
        <taxon>Mollusca</taxon>
        <taxon>Gastropoda</taxon>
        <taxon>Caenogastropoda</taxon>
        <taxon>Sorbeoconcha</taxon>
        <taxon>Cerithioidea</taxon>
        <taxon>Batillariidae</taxon>
        <taxon>Batillaria</taxon>
    </lineage>
</organism>
<feature type="region of interest" description="Disordered" evidence="1">
    <location>
        <begin position="19"/>
        <end position="81"/>
    </location>
</feature>
<reference evidence="2 3" key="1">
    <citation type="journal article" date="2023" name="Sci. Data">
        <title>Genome assembly of the Korean intertidal mud-creeper Batillaria attramentaria.</title>
        <authorList>
            <person name="Patra A.K."/>
            <person name="Ho P.T."/>
            <person name="Jun S."/>
            <person name="Lee S.J."/>
            <person name="Kim Y."/>
            <person name="Won Y.J."/>
        </authorList>
    </citation>
    <scope>NUCLEOTIDE SEQUENCE [LARGE SCALE GENOMIC DNA]</scope>
    <source>
        <strain evidence="2">Wonlab-2016</strain>
    </source>
</reference>
<comment type="caution">
    <text evidence="2">The sequence shown here is derived from an EMBL/GenBank/DDBJ whole genome shotgun (WGS) entry which is preliminary data.</text>
</comment>
<sequence>MYYHCFLCTHLDPRQRYANRGHMDNEQRQPEHYKSVQDVEADHTQEQHVRIQGSTRPNSNTKNRKKKQVGSQSGQGQTDQSKVVHIALVLHFLSARHELFSRGHHQHGLNKT</sequence>
<feature type="compositionally biased region" description="Basic and acidic residues" evidence="1">
    <location>
        <begin position="19"/>
        <end position="49"/>
    </location>
</feature>
<evidence type="ECO:0000313" key="3">
    <source>
        <dbReference type="Proteomes" id="UP001519460"/>
    </source>
</evidence>
<evidence type="ECO:0000256" key="1">
    <source>
        <dbReference type="SAM" id="MobiDB-lite"/>
    </source>
</evidence>
<gene>
    <name evidence="2" type="ORF">BaRGS_00029768</name>
</gene>
<evidence type="ECO:0000313" key="2">
    <source>
        <dbReference type="EMBL" id="KAK7479007.1"/>
    </source>
</evidence>